<evidence type="ECO:0000259" key="10">
    <source>
        <dbReference type="Pfam" id="PF07730"/>
    </source>
</evidence>
<sequence length="387" mass="40645">MIPLPRSAAYAGGVRTETKQTLAVDAGLALAVVVGCLLLGLAGLPDWYWSALVAVPLAIRRVAPLTMLALVAVISGTHLLVAHSFLFPGDLVGLVAIHAVAAYATDRLRHAGLLLGAAGALVVAGYALHDRRLGAGLPGVLIMATSLAAWSTGLMQRQQRSAVDHAERRRRLAEQDSAMRAQLAVHEERSRISREMHDIIAHSLASIIAQAEGGRAAARADAVVAGPLFDRIAGTGREALADVKRLLTAVDRDDDLDAKGLRELPALLTSVAAAGLRVTVTTDGSEQPLGPGMDLAVYRVIQESLTNVIKHAPRQQAHLRMCWTPEVLTVTVTSPSVGPGGSAPVEGRGVSGIRQRCSLFNGACTLTAGSEFAVTTTWPLVQEEVAQ</sequence>
<feature type="domain" description="DUF7134" evidence="11">
    <location>
        <begin position="19"/>
        <end position="160"/>
    </location>
</feature>
<evidence type="ECO:0000256" key="4">
    <source>
        <dbReference type="ARBA" id="ARBA00022679"/>
    </source>
</evidence>
<dbReference type="EC" id="2.7.13.3" evidence="2"/>
<organism evidence="12 13">
    <name type="scientific">Micromonospora marina</name>
    <dbReference type="NCBI Taxonomy" id="307120"/>
    <lineage>
        <taxon>Bacteria</taxon>
        <taxon>Bacillati</taxon>
        <taxon>Actinomycetota</taxon>
        <taxon>Actinomycetes</taxon>
        <taxon>Micromonosporales</taxon>
        <taxon>Micromonosporaceae</taxon>
        <taxon>Micromonospora</taxon>
    </lineage>
</organism>
<evidence type="ECO:0000313" key="13">
    <source>
        <dbReference type="Proteomes" id="UP000198551"/>
    </source>
</evidence>
<gene>
    <name evidence="12" type="ORF">GA0070215_120125</name>
</gene>
<keyword evidence="9" id="KW-1133">Transmembrane helix</keyword>
<dbReference type="InterPro" id="IPR011712">
    <property type="entry name" value="Sig_transdc_His_kin_sub3_dim/P"/>
</dbReference>
<protein>
    <recommendedName>
        <fullName evidence="2">histidine kinase</fullName>
        <ecNumber evidence="2">2.7.13.3</ecNumber>
    </recommendedName>
</protein>
<dbReference type="AlphaFoldDB" id="A0A1C4ZUS9"/>
<evidence type="ECO:0000313" key="12">
    <source>
        <dbReference type="EMBL" id="SCF36708.1"/>
    </source>
</evidence>
<dbReference type="SUPFAM" id="SSF55874">
    <property type="entry name" value="ATPase domain of HSP90 chaperone/DNA topoisomerase II/histidine kinase"/>
    <property type="match status" value="1"/>
</dbReference>
<proteinExistence type="predicted"/>
<dbReference type="Gene3D" id="3.30.565.10">
    <property type="entry name" value="Histidine kinase-like ATPase, C-terminal domain"/>
    <property type="match status" value="1"/>
</dbReference>
<dbReference type="PANTHER" id="PTHR24421">
    <property type="entry name" value="NITRATE/NITRITE SENSOR PROTEIN NARX-RELATED"/>
    <property type="match status" value="1"/>
</dbReference>
<reference evidence="13" key="1">
    <citation type="submission" date="2016-06" db="EMBL/GenBank/DDBJ databases">
        <authorList>
            <person name="Varghese N."/>
        </authorList>
    </citation>
    <scope>NUCLEOTIDE SEQUENCE [LARGE SCALE GENOMIC DNA]</scope>
    <source>
        <strain evidence="13">DSM 45555</strain>
    </source>
</reference>
<evidence type="ECO:0000259" key="11">
    <source>
        <dbReference type="Pfam" id="PF23539"/>
    </source>
</evidence>
<accession>A0A1C4ZUS9</accession>
<feature type="transmembrane region" description="Helical" evidence="9">
    <location>
        <begin position="85"/>
        <end position="104"/>
    </location>
</feature>
<evidence type="ECO:0000256" key="2">
    <source>
        <dbReference type="ARBA" id="ARBA00012438"/>
    </source>
</evidence>
<dbReference type="PANTHER" id="PTHR24421:SF10">
    <property type="entry name" value="NITRATE_NITRITE SENSOR PROTEIN NARQ"/>
    <property type="match status" value="1"/>
</dbReference>
<evidence type="ECO:0000256" key="8">
    <source>
        <dbReference type="ARBA" id="ARBA00023012"/>
    </source>
</evidence>
<evidence type="ECO:0000256" key="9">
    <source>
        <dbReference type="SAM" id="Phobius"/>
    </source>
</evidence>
<dbReference type="GO" id="GO:0016020">
    <property type="term" value="C:membrane"/>
    <property type="evidence" value="ECO:0007669"/>
    <property type="project" value="InterPro"/>
</dbReference>
<dbReference type="Pfam" id="PF07730">
    <property type="entry name" value="HisKA_3"/>
    <property type="match status" value="1"/>
</dbReference>
<feature type="transmembrane region" description="Helical" evidence="9">
    <location>
        <begin position="21"/>
        <end position="41"/>
    </location>
</feature>
<keyword evidence="9" id="KW-0812">Transmembrane</keyword>
<keyword evidence="13" id="KW-1185">Reference proteome</keyword>
<keyword evidence="4" id="KW-0808">Transferase</keyword>
<dbReference type="Gene3D" id="1.20.5.1930">
    <property type="match status" value="1"/>
</dbReference>
<keyword evidence="5" id="KW-0547">Nucleotide-binding</keyword>
<dbReference type="GO" id="GO:0000155">
    <property type="term" value="F:phosphorelay sensor kinase activity"/>
    <property type="evidence" value="ECO:0007669"/>
    <property type="project" value="InterPro"/>
</dbReference>
<keyword evidence="3" id="KW-0597">Phosphoprotein</keyword>
<dbReference type="GO" id="GO:0005524">
    <property type="term" value="F:ATP binding"/>
    <property type="evidence" value="ECO:0007669"/>
    <property type="project" value="UniProtKB-KW"/>
</dbReference>
<evidence type="ECO:0000256" key="5">
    <source>
        <dbReference type="ARBA" id="ARBA00022741"/>
    </source>
</evidence>
<evidence type="ECO:0000256" key="1">
    <source>
        <dbReference type="ARBA" id="ARBA00000085"/>
    </source>
</evidence>
<dbReference type="GO" id="GO:0046983">
    <property type="term" value="F:protein dimerization activity"/>
    <property type="evidence" value="ECO:0007669"/>
    <property type="project" value="InterPro"/>
</dbReference>
<evidence type="ECO:0000256" key="6">
    <source>
        <dbReference type="ARBA" id="ARBA00022777"/>
    </source>
</evidence>
<dbReference type="InterPro" id="IPR055558">
    <property type="entry name" value="DUF7134"/>
</dbReference>
<keyword evidence="7" id="KW-0067">ATP-binding</keyword>
<dbReference type="Pfam" id="PF23539">
    <property type="entry name" value="DUF7134"/>
    <property type="match status" value="1"/>
</dbReference>
<keyword evidence="6 12" id="KW-0418">Kinase</keyword>
<evidence type="ECO:0000256" key="3">
    <source>
        <dbReference type="ARBA" id="ARBA00022553"/>
    </source>
</evidence>
<keyword evidence="8" id="KW-0902">Two-component regulatory system</keyword>
<dbReference type="Proteomes" id="UP000198551">
    <property type="component" value="Unassembled WGS sequence"/>
</dbReference>
<feature type="transmembrane region" description="Helical" evidence="9">
    <location>
        <begin position="47"/>
        <end position="73"/>
    </location>
</feature>
<dbReference type="EMBL" id="FMCV01000020">
    <property type="protein sequence ID" value="SCF36708.1"/>
    <property type="molecule type" value="Genomic_DNA"/>
</dbReference>
<dbReference type="InterPro" id="IPR050482">
    <property type="entry name" value="Sensor_HK_TwoCompSys"/>
</dbReference>
<comment type="catalytic activity">
    <reaction evidence="1">
        <text>ATP + protein L-histidine = ADP + protein N-phospho-L-histidine.</text>
        <dbReference type="EC" id="2.7.13.3"/>
    </reaction>
</comment>
<evidence type="ECO:0000256" key="7">
    <source>
        <dbReference type="ARBA" id="ARBA00022840"/>
    </source>
</evidence>
<feature type="transmembrane region" description="Helical" evidence="9">
    <location>
        <begin position="135"/>
        <end position="155"/>
    </location>
</feature>
<name>A0A1C4ZUS9_9ACTN</name>
<keyword evidence="9" id="KW-0472">Membrane</keyword>
<feature type="transmembrane region" description="Helical" evidence="9">
    <location>
        <begin position="110"/>
        <end position="128"/>
    </location>
</feature>
<dbReference type="CDD" id="cd16917">
    <property type="entry name" value="HATPase_UhpB-NarQ-NarX-like"/>
    <property type="match status" value="1"/>
</dbReference>
<dbReference type="InterPro" id="IPR036890">
    <property type="entry name" value="HATPase_C_sf"/>
</dbReference>
<feature type="domain" description="Signal transduction histidine kinase subgroup 3 dimerisation and phosphoacceptor" evidence="10">
    <location>
        <begin position="188"/>
        <end position="250"/>
    </location>
</feature>